<accession>A0A1Y1VLV5</accession>
<sequence length="363" mass="43008">MVEKYSIENTAVIDGNEFKDQYDAPKISVVDSEILNKLFSNIESWDWDIFEYAKNVNNSLYYLTRFIFEKENLFNQLNIPQKEFNRFIGLIEKGYHDLPFHNKVHATDVLHAMSYLLKNPRIMSMCNTIDIMCCYIAAIIHDYDHPGYSNIYLINIQDEMAVLYNDQRVLENHHLAKAWELLLKPENNFLKNFEKKDFLKIRKLIIELVLATDLSQHNQLLTSFKEKVLNNENLNVNDDEIKELILKIIIKFADISNPSKTWPLYTYWIERVMTEFYRQGDHERERGIAVSSNMDRNNENTPLGQINFIKFICEPIIVVIDTYLQDKVFMQNLNYNKKRLGKLEDSKKLKLSEKDFDVFNEDS</sequence>
<evidence type="ECO:0000256" key="5">
    <source>
        <dbReference type="PIRSR" id="PIRSR623088-3"/>
    </source>
</evidence>
<organism evidence="7 8">
    <name type="scientific">Piromyces finnis</name>
    <dbReference type="NCBI Taxonomy" id="1754191"/>
    <lineage>
        <taxon>Eukaryota</taxon>
        <taxon>Fungi</taxon>
        <taxon>Fungi incertae sedis</taxon>
        <taxon>Chytridiomycota</taxon>
        <taxon>Chytridiomycota incertae sedis</taxon>
        <taxon>Neocallimastigomycetes</taxon>
        <taxon>Neocallimastigales</taxon>
        <taxon>Neocallimastigaceae</taxon>
        <taxon>Piromyces</taxon>
    </lineage>
</organism>
<reference evidence="7 8" key="2">
    <citation type="submission" date="2016-08" db="EMBL/GenBank/DDBJ databases">
        <title>Pervasive Adenine N6-methylation of Active Genes in Fungi.</title>
        <authorList>
            <consortium name="DOE Joint Genome Institute"/>
            <person name="Mondo S.J."/>
            <person name="Dannebaum R.O."/>
            <person name="Kuo R.C."/>
            <person name="Labutti K."/>
            <person name="Haridas S."/>
            <person name="Kuo A."/>
            <person name="Salamov A."/>
            <person name="Ahrendt S.R."/>
            <person name="Lipzen A."/>
            <person name="Sullivan W."/>
            <person name="Andreopoulos W.B."/>
            <person name="Clum A."/>
            <person name="Lindquist E."/>
            <person name="Daum C."/>
            <person name="Ramamoorthy G.K."/>
            <person name="Gryganskyi A."/>
            <person name="Culley D."/>
            <person name="Magnuson J.K."/>
            <person name="James T.Y."/>
            <person name="O'Malley M.A."/>
            <person name="Stajich J.E."/>
            <person name="Spatafora J.W."/>
            <person name="Visel A."/>
            <person name="Grigoriev I.V."/>
        </authorList>
    </citation>
    <scope>NUCLEOTIDE SEQUENCE [LARGE SCALE GENOMIC DNA]</scope>
    <source>
        <strain evidence="8">finn</strain>
    </source>
</reference>
<dbReference type="PROSITE" id="PS51845">
    <property type="entry name" value="PDEASE_I_2"/>
    <property type="match status" value="1"/>
</dbReference>
<dbReference type="PRINTS" id="PR00387">
    <property type="entry name" value="PDIESTERASE1"/>
</dbReference>
<feature type="binding site" evidence="5">
    <location>
        <position position="142"/>
    </location>
    <ligand>
        <name>Zn(2+)</name>
        <dbReference type="ChEBI" id="CHEBI:29105"/>
        <label>2</label>
    </ligand>
</feature>
<feature type="domain" description="PDEase" evidence="6">
    <location>
        <begin position="22"/>
        <end position="347"/>
    </location>
</feature>
<dbReference type="PROSITE" id="PS00126">
    <property type="entry name" value="PDEASE_I_1"/>
    <property type="match status" value="1"/>
</dbReference>
<dbReference type="InterPro" id="IPR023088">
    <property type="entry name" value="PDEase"/>
</dbReference>
<dbReference type="Pfam" id="PF00233">
    <property type="entry name" value="PDEase_I"/>
    <property type="match status" value="1"/>
</dbReference>
<dbReference type="SMART" id="SM00471">
    <property type="entry name" value="HDc"/>
    <property type="match status" value="1"/>
</dbReference>
<dbReference type="STRING" id="1754191.A0A1Y1VLV5"/>
<dbReference type="GO" id="GO:0046872">
    <property type="term" value="F:metal ion binding"/>
    <property type="evidence" value="ECO:0007669"/>
    <property type="project" value="UniProtKB-KW"/>
</dbReference>
<protein>
    <submittedName>
        <fullName evidence="7">HD-domain/PDEase-like protein</fullName>
    </submittedName>
</protein>
<evidence type="ECO:0000313" key="7">
    <source>
        <dbReference type="EMBL" id="ORX59888.1"/>
    </source>
</evidence>
<feature type="binding site" evidence="4">
    <location>
        <begin position="101"/>
        <end position="105"/>
    </location>
    <ligand>
        <name>AMP</name>
        <dbReference type="ChEBI" id="CHEBI:456215"/>
    </ligand>
</feature>
<keyword evidence="1 5" id="KW-0479">Metal-binding</keyword>
<dbReference type="InterPro" id="IPR023174">
    <property type="entry name" value="PDEase_CS"/>
</dbReference>
<dbReference type="OrthoDB" id="546632at2759"/>
<feature type="binding site" evidence="4">
    <location>
        <position position="254"/>
    </location>
    <ligand>
        <name>AMP</name>
        <dbReference type="ChEBI" id="CHEBI:456215"/>
    </ligand>
</feature>
<dbReference type="Proteomes" id="UP000193719">
    <property type="component" value="Unassembled WGS sequence"/>
</dbReference>
<feature type="binding site" evidence="5">
    <location>
        <position position="254"/>
    </location>
    <ligand>
        <name>Zn(2+)</name>
        <dbReference type="ChEBI" id="CHEBI:29105"/>
        <label>1</label>
    </ligand>
</feature>
<feature type="binding site" evidence="4">
    <location>
        <position position="305"/>
    </location>
    <ligand>
        <name>AMP</name>
        <dbReference type="ChEBI" id="CHEBI:456215"/>
    </ligand>
</feature>
<feature type="active site" description="Proton donor" evidence="3">
    <location>
        <position position="101"/>
    </location>
</feature>
<keyword evidence="8" id="KW-1185">Reference proteome</keyword>
<proteinExistence type="predicted"/>
<dbReference type="EMBL" id="MCFH01000002">
    <property type="protein sequence ID" value="ORX59888.1"/>
    <property type="molecule type" value="Genomic_DNA"/>
</dbReference>
<dbReference type="Gene3D" id="1.10.1300.10">
    <property type="entry name" value="3'5'-cyclic nucleotide phosphodiesterase, catalytic domain"/>
    <property type="match status" value="1"/>
</dbReference>
<dbReference type="CDD" id="cd00077">
    <property type="entry name" value="HDc"/>
    <property type="match status" value="1"/>
</dbReference>
<keyword evidence="2" id="KW-0378">Hydrolase</keyword>
<evidence type="ECO:0000256" key="2">
    <source>
        <dbReference type="ARBA" id="ARBA00022801"/>
    </source>
</evidence>
<dbReference type="AlphaFoldDB" id="A0A1Y1VLV5"/>
<gene>
    <name evidence="7" type="ORF">BCR36DRAFT_274894</name>
</gene>
<evidence type="ECO:0000313" key="8">
    <source>
        <dbReference type="Proteomes" id="UP000193719"/>
    </source>
</evidence>
<comment type="caution">
    <text evidence="7">The sequence shown here is derived from an EMBL/GenBank/DDBJ whole genome shotgun (WGS) entry which is preliminary data.</text>
</comment>
<evidence type="ECO:0000256" key="1">
    <source>
        <dbReference type="ARBA" id="ARBA00022723"/>
    </source>
</evidence>
<evidence type="ECO:0000259" key="6">
    <source>
        <dbReference type="PROSITE" id="PS51845"/>
    </source>
</evidence>
<dbReference type="SUPFAM" id="SSF109604">
    <property type="entry name" value="HD-domain/PDEase-like"/>
    <property type="match status" value="1"/>
</dbReference>
<name>A0A1Y1VLV5_9FUNG</name>
<feature type="binding site" evidence="5">
    <location>
        <position position="142"/>
    </location>
    <ligand>
        <name>Zn(2+)</name>
        <dbReference type="ChEBI" id="CHEBI:29105"/>
        <label>1</label>
    </ligand>
</feature>
<evidence type="ECO:0000256" key="3">
    <source>
        <dbReference type="PIRSR" id="PIRSR623088-1"/>
    </source>
</evidence>
<evidence type="ECO:0000256" key="4">
    <source>
        <dbReference type="PIRSR" id="PIRSR623088-2"/>
    </source>
</evidence>
<feature type="binding site" evidence="4">
    <location>
        <position position="142"/>
    </location>
    <ligand>
        <name>AMP</name>
        <dbReference type="ChEBI" id="CHEBI:456215"/>
    </ligand>
</feature>
<reference evidence="7 8" key="1">
    <citation type="submission" date="2016-08" db="EMBL/GenBank/DDBJ databases">
        <title>Genomes of anaerobic fungi encode conserved fungal cellulosomes for biomass hydrolysis.</title>
        <authorList>
            <consortium name="DOE Joint Genome Institute"/>
            <person name="Haitjema C.H."/>
            <person name="Gilmore S.P."/>
            <person name="Henske J.K."/>
            <person name="Solomon K.V."/>
            <person name="De Groot R."/>
            <person name="Kuo A."/>
            <person name="Mondo S.J."/>
            <person name="Salamov A.A."/>
            <person name="Labutti K."/>
            <person name="Zhao Z."/>
            <person name="Chiniquy J."/>
            <person name="Barry K."/>
            <person name="Brewer H.M."/>
            <person name="Purvine S.O."/>
            <person name="Wright A.T."/>
            <person name="Boxma B."/>
            <person name="Van Alen T."/>
            <person name="Hackstein J.H."/>
            <person name="Baker S.E."/>
            <person name="Grigoriev I.V."/>
            <person name="O'Malley M.A."/>
        </authorList>
    </citation>
    <scope>NUCLEOTIDE SEQUENCE [LARGE SCALE GENOMIC DNA]</scope>
    <source>
        <strain evidence="8">finn</strain>
    </source>
</reference>
<dbReference type="InterPro" id="IPR036971">
    <property type="entry name" value="PDEase_catalytic_dom_sf"/>
</dbReference>
<feature type="binding site" evidence="5">
    <location>
        <position position="105"/>
    </location>
    <ligand>
        <name>Zn(2+)</name>
        <dbReference type="ChEBI" id="CHEBI:29105"/>
        <label>1</label>
    </ligand>
</feature>
<dbReference type="GO" id="GO:0004114">
    <property type="term" value="F:3',5'-cyclic-nucleotide phosphodiesterase activity"/>
    <property type="evidence" value="ECO:0007669"/>
    <property type="project" value="InterPro"/>
</dbReference>
<dbReference type="PANTHER" id="PTHR11347">
    <property type="entry name" value="CYCLIC NUCLEOTIDE PHOSPHODIESTERASE"/>
    <property type="match status" value="1"/>
</dbReference>
<dbReference type="GO" id="GO:0007165">
    <property type="term" value="P:signal transduction"/>
    <property type="evidence" value="ECO:0007669"/>
    <property type="project" value="InterPro"/>
</dbReference>
<dbReference type="InterPro" id="IPR002073">
    <property type="entry name" value="PDEase_catalytic_dom"/>
</dbReference>
<feature type="binding site" evidence="5">
    <location>
        <position position="141"/>
    </location>
    <ligand>
        <name>Zn(2+)</name>
        <dbReference type="ChEBI" id="CHEBI:29105"/>
        <label>1</label>
    </ligand>
</feature>
<dbReference type="InterPro" id="IPR003607">
    <property type="entry name" value="HD/PDEase_dom"/>
</dbReference>